<proteinExistence type="predicted"/>
<dbReference type="STRING" id="56216.A0A1A6HWD3"/>
<evidence type="ECO:0000256" key="1">
    <source>
        <dbReference type="ARBA" id="ARBA00022884"/>
    </source>
</evidence>
<dbReference type="PANTHER" id="PTHR11252">
    <property type="entry name" value="POLYRIBONUCLEOTIDE NUCLEOTIDYLTRANSFERASE"/>
    <property type="match status" value="1"/>
</dbReference>
<reference evidence="2 3" key="1">
    <citation type="submission" date="2016-06" db="EMBL/GenBank/DDBJ databases">
        <title>The Draft Genome Sequence and Annotation of the Desert Woodrat Neotoma lepida.</title>
        <authorList>
            <person name="Campbell M."/>
            <person name="Oakeson K.F."/>
            <person name="Yandell M."/>
            <person name="Halpert J.R."/>
            <person name="Dearing D."/>
        </authorList>
    </citation>
    <scope>NUCLEOTIDE SEQUENCE [LARGE SCALE GENOMIC DNA]</scope>
    <source>
        <strain evidence="2">417</strain>
        <tissue evidence="2">Liver</tissue>
    </source>
</reference>
<dbReference type="InterPro" id="IPR036345">
    <property type="entry name" value="ExoRNase_PH_dom2_sf"/>
</dbReference>
<dbReference type="GO" id="GO:0004654">
    <property type="term" value="F:polyribonucleotide nucleotidyltransferase activity"/>
    <property type="evidence" value="ECO:0007669"/>
    <property type="project" value="InterPro"/>
</dbReference>
<dbReference type="InterPro" id="IPR012340">
    <property type="entry name" value="NA-bd_OB-fold"/>
</dbReference>
<dbReference type="Gene3D" id="3.30.1370.10">
    <property type="entry name" value="K Homology domain, type 1"/>
    <property type="match status" value="1"/>
</dbReference>
<dbReference type="OrthoDB" id="437922at2759"/>
<protein>
    <recommendedName>
        <fullName evidence="4">S1 motif domain-containing protein</fullName>
    </recommendedName>
</protein>
<dbReference type="AlphaFoldDB" id="A0A1A6HWD3"/>
<dbReference type="GO" id="GO:0003723">
    <property type="term" value="F:RNA binding"/>
    <property type="evidence" value="ECO:0007669"/>
    <property type="project" value="UniProtKB-KW"/>
</dbReference>
<dbReference type="GO" id="GO:0005739">
    <property type="term" value="C:mitochondrion"/>
    <property type="evidence" value="ECO:0007669"/>
    <property type="project" value="TreeGrafter"/>
</dbReference>
<keyword evidence="3" id="KW-1185">Reference proteome</keyword>
<dbReference type="InterPro" id="IPR027408">
    <property type="entry name" value="PNPase/RNase_PH_dom_sf"/>
</dbReference>
<dbReference type="GO" id="GO:0000175">
    <property type="term" value="F:3'-5'-RNA exonuclease activity"/>
    <property type="evidence" value="ECO:0007669"/>
    <property type="project" value="TreeGrafter"/>
</dbReference>
<keyword evidence="1" id="KW-0694">RNA-binding</keyword>
<dbReference type="PANTHER" id="PTHR11252:SF0">
    <property type="entry name" value="POLYRIBONUCLEOTIDE NUCLEOTIDYLTRANSFERASE 1, MITOCHONDRIAL"/>
    <property type="match status" value="1"/>
</dbReference>
<dbReference type="InterPro" id="IPR012162">
    <property type="entry name" value="PNPase"/>
</dbReference>
<dbReference type="Gene3D" id="3.30.230.70">
    <property type="entry name" value="GHMP Kinase, N-terminal domain"/>
    <property type="match status" value="1"/>
</dbReference>
<comment type="caution">
    <text evidence="2">The sequence shown here is derived from an EMBL/GenBank/DDBJ whole genome shotgun (WGS) entry which is preliminary data.</text>
</comment>
<dbReference type="GO" id="GO:0005829">
    <property type="term" value="C:cytosol"/>
    <property type="evidence" value="ECO:0007669"/>
    <property type="project" value="TreeGrafter"/>
</dbReference>
<evidence type="ECO:0000313" key="3">
    <source>
        <dbReference type="Proteomes" id="UP000092124"/>
    </source>
</evidence>
<accession>A0A1A6HWD3</accession>
<evidence type="ECO:0000313" key="2">
    <source>
        <dbReference type="EMBL" id="OBS82042.1"/>
    </source>
</evidence>
<dbReference type="Proteomes" id="UP000092124">
    <property type="component" value="Unassembled WGS sequence"/>
</dbReference>
<dbReference type="GO" id="GO:0000958">
    <property type="term" value="P:mitochondrial mRNA catabolic process"/>
    <property type="evidence" value="ECO:0007669"/>
    <property type="project" value="TreeGrafter"/>
</dbReference>
<organism evidence="2 3">
    <name type="scientific">Neotoma lepida</name>
    <name type="common">Desert woodrat</name>
    <dbReference type="NCBI Taxonomy" id="56216"/>
    <lineage>
        <taxon>Eukaryota</taxon>
        <taxon>Metazoa</taxon>
        <taxon>Chordata</taxon>
        <taxon>Craniata</taxon>
        <taxon>Vertebrata</taxon>
        <taxon>Euteleostomi</taxon>
        <taxon>Mammalia</taxon>
        <taxon>Eutheria</taxon>
        <taxon>Euarchontoglires</taxon>
        <taxon>Glires</taxon>
        <taxon>Rodentia</taxon>
        <taxon>Myomorpha</taxon>
        <taxon>Muroidea</taxon>
        <taxon>Cricetidae</taxon>
        <taxon>Neotominae</taxon>
        <taxon>Neotoma</taxon>
    </lineage>
</organism>
<evidence type="ECO:0008006" key="4">
    <source>
        <dbReference type="Google" id="ProtNLM"/>
    </source>
</evidence>
<dbReference type="SUPFAM" id="SSF50249">
    <property type="entry name" value="Nucleic acid-binding proteins"/>
    <property type="match status" value="1"/>
</dbReference>
<name>A0A1A6HWD3_NEOLE</name>
<dbReference type="InterPro" id="IPR036612">
    <property type="entry name" value="KH_dom_type_1_sf"/>
</dbReference>
<dbReference type="GO" id="GO:0000965">
    <property type="term" value="P:mitochondrial RNA 3'-end processing"/>
    <property type="evidence" value="ECO:0007669"/>
    <property type="project" value="TreeGrafter"/>
</dbReference>
<sequence length="225" mass="24578">MIFPMTSFVHWSSSQAAEVALAFNGIEDYNGDMDFKIAGTNKGITALQADIKLPGIPIKIVMEAIQQASVAKKEILQIMSRAISKPRASRKENGPVVGVTISQVDEETFSIFAPTPSAMHEARDFITEICRDDQEQQLEFGAVYTATITEIRDTGVMIKHPTALGLEVGQEIQVKYFGRDPADGRMRLSRKVLQSPAITVVKTLNDRSSIVMGESISQSSSNSSP</sequence>
<dbReference type="EMBL" id="LZPO01008362">
    <property type="protein sequence ID" value="OBS82042.1"/>
    <property type="molecule type" value="Genomic_DNA"/>
</dbReference>
<gene>
    <name evidence="2" type="ORF">A6R68_23968</name>
</gene>
<dbReference type="SUPFAM" id="SSF55666">
    <property type="entry name" value="Ribonuclease PH domain 2-like"/>
    <property type="match status" value="1"/>
</dbReference>